<reference evidence="8" key="1">
    <citation type="submission" date="2022-01" db="EMBL/GenBank/DDBJ databases">
        <authorList>
            <person name="Braso-Vives M."/>
        </authorList>
    </citation>
    <scope>NUCLEOTIDE SEQUENCE</scope>
</reference>
<dbReference type="GO" id="GO:0003677">
    <property type="term" value="F:DNA binding"/>
    <property type="evidence" value="ECO:0007669"/>
    <property type="project" value="UniProtKB-UniRule"/>
</dbReference>
<feature type="region of interest" description="Disordered" evidence="6">
    <location>
        <begin position="242"/>
        <end position="318"/>
    </location>
</feature>
<organism evidence="8 9">
    <name type="scientific">Branchiostoma lanceolatum</name>
    <name type="common">Common lancelet</name>
    <name type="synonym">Amphioxus lanceolatum</name>
    <dbReference type="NCBI Taxonomy" id="7740"/>
    <lineage>
        <taxon>Eukaryota</taxon>
        <taxon>Metazoa</taxon>
        <taxon>Chordata</taxon>
        <taxon>Cephalochordata</taxon>
        <taxon>Leptocardii</taxon>
        <taxon>Amphioxiformes</taxon>
        <taxon>Branchiostomatidae</taxon>
        <taxon>Branchiostoma</taxon>
    </lineage>
</organism>
<dbReference type="OrthoDB" id="6369483at2759"/>
<evidence type="ECO:0000259" key="7">
    <source>
        <dbReference type="PROSITE" id="PS50950"/>
    </source>
</evidence>
<keyword evidence="1" id="KW-0479">Metal-binding</keyword>
<dbReference type="EMBL" id="OV696690">
    <property type="protein sequence ID" value="CAH1264874.1"/>
    <property type="molecule type" value="Genomic_DNA"/>
</dbReference>
<evidence type="ECO:0000256" key="1">
    <source>
        <dbReference type="ARBA" id="ARBA00022723"/>
    </source>
</evidence>
<evidence type="ECO:0000256" key="4">
    <source>
        <dbReference type="ARBA" id="ARBA00023125"/>
    </source>
</evidence>
<evidence type="ECO:0000313" key="9">
    <source>
        <dbReference type="Proteomes" id="UP000838412"/>
    </source>
</evidence>
<gene>
    <name evidence="8" type="primary">Hypp3082</name>
    <name evidence="8" type="ORF">BLAG_LOCUS19071</name>
</gene>
<keyword evidence="4 5" id="KW-0238">DNA-binding</keyword>
<feature type="region of interest" description="Disordered" evidence="6">
    <location>
        <begin position="110"/>
        <end position="182"/>
    </location>
</feature>
<feature type="domain" description="THAP-type" evidence="7">
    <location>
        <begin position="1"/>
        <end position="89"/>
    </location>
</feature>
<feature type="compositionally biased region" description="Polar residues" evidence="6">
    <location>
        <begin position="133"/>
        <end position="146"/>
    </location>
</feature>
<keyword evidence="3" id="KW-0862">Zinc</keyword>
<proteinExistence type="predicted"/>
<feature type="compositionally biased region" description="Polar residues" evidence="6">
    <location>
        <begin position="344"/>
        <end position="354"/>
    </location>
</feature>
<dbReference type="SUPFAM" id="SSF57716">
    <property type="entry name" value="Glucocorticoid receptor-like (DNA-binding domain)"/>
    <property type="match status" value="1"/>
</dbReference>
<accession>A0A8J9ZWF0</accession>
<feature type="compositionally biased region" description="Basic and acidic residues" evidence="6">
    <location>
        <begin position="270"/>
        <end position="294"/>
    </location>
</feature>
<dbReference type="SMART" id="SM00980">
    <property type="entry name" value="THAP"/>
    <property type="match status" value="1"/>
</dbReference>
<feature type="compositionally biased region" description="Basic and acidic residues" evidence="6">
    <location>
        <begin position="118"/>
        <end position="132"/>
    </location>
</feature>
<protein>
    <submittedName>
        <fullName evidence="8">Hypp3082 protein</fullName>
    </submittedName>
</protein>
<dbReference type="Proteomes" id="UP000838412">
    <property type="component" value="Chromosome 5"/>
</dbReference>
<dbReference type="Pfam" id="PF05485">
    <property type="entry name" value="THAP"/>
    <property type="match status" value="1"/>
</dbReference>
<dbReference type="PROSITE" id="PS50950">
    <property type="entry name" value="ZF_THAP"/>
    <property type="match status" value="1"/>
</dbReference>
<dbReference type="AlphaFoldDB" id="A0A8J9ZWF0"/>
<evidence type="ECO:0000256" key="6">
    <source>
        <dbReference type="SAM" id="MobiDB-lite"/>
    </source>
</evidence>
<evidence type="ECO:0000256" key="2">
    <source>
        <dbReference type="ARBA" id="ARBA00022771"/>
    </source>
</evidence>
<keyword evidence="2 5" id="KW-0863">Zinc-finger</keyword>
<name>A0A8J9ZWF0_BRALA</name>
<dbReference type="InterPro" id="IPR006612">
    <property type="entry name" value="THAP_Znf"/>
</dbReference>
<feature type="compositionally biased region" description="Low complexity" evidence="6">
    <location>
        <begin position="333"/>
        <end position="343"/>
    </location>
</feature>
<evidence type="ECO:0000256" key="3">
    <source>
        <dbReference type="ARBA" id="ARBA00022833"/>
    </source>
</evidence>
<dbReference type="GO" id="GO:0008270">
    <property type="term" value="F:zinc ion binding"/>
    <property type="evidence" value="ECO:0007669"/>
    <property type="project" value="UniProtKB-KW"/>
</dbReference>
<sequence>MYCIVLNCQTPSRAKGRSSCRIPAVITNQGEEAQRLSEERRRLWLAAINRGELTESALKHGRVCGSHFVSGKAAPPWNRASVDWVPTLNLRHQTKNVDEERTQERAWRRFAKRRRKEARHDHIEAQKTEEKSSSGVQRGGNTTVRSTSKRARVSNSLQGDGEDSYAADDHGGEGDSTPPMMGVLGFSKKTTLALLNRMFAEELLSELERRNIEVKLAGGDRPRGRDDLEHVLREVMTREYEEVEGGNVNMDMSNTSSTSQHGCSNTSSSLEHEAGSSEVLSRPHDDQATTHDVQEPSVKATDMDVSETSSTTSVQVKKEPVEDDFEYCVATSSLSSDSVASTTEPSTSQTQNPSGIKGGSQRRSPRRAQKLAVRIKTEPSVEEETEDEQQDLRSEHCPTSPGQLSQELDQVEVSTEEEDTKPSSAEPVKMGQYALKSASTCNHYTPLGLEEDV</sequence>
<evidence type="ECO:0000256" key="5">
    <source>
        <dbReference type="PROSITE-ProRule" id="PRU00309"/>
    </source>
</evidence>
<evidence type="ECO:0000313" key="8">
    <source>
        <dbReference type="EMBL" id="CAH1264874.1"/>
    </source>
</evidence>
<feature type="compositionally biased region" description="Polar residues" evidence="6">
    <location>
        <begin position="250"/>
        <end position="269"/>
    </location>
</feature>
<feature type="compositionally biased region" description="Acidic residues" evidence="6">
    <location>
        <begin position="380"/>
        <end position="389"/>
    </location>
</feature>
<feature type="region of interest" description="Disordered" evidence="6">
    <location>
        <begin position="333"/>
        <end position="431"/>
    </location>
</feature>
<keyword evidence="9" id="KW-1185">Reference proteome</keyword>